<accession>A0A7I3Z047</accession>
<organism evidence="1 2">
    <name type="scientific">Physcomitrium patens</name>
    <name type="common">Spreading-leaved earth moss</name>
    <name type="synonym">Physcomitrella patens</name>
    <dbReference type="NCBI Taxonomy" id="3218"/>
    <lineage>
        <taxon>Eukaryota</taxon>
        <taxon>Viridiplantae</taxon>
        <taxon>Streptophyta</taxon>
        <taxon>Embryophyta</taxon>
        <taxon>Bryophyta</taxon>
        <taxon>Bryophytina</taxon>
        <taxon>Bryopsida</taxon>
        <taxon>Funariidae</taxon>
        <taxon>Funariales</taxon>
        <taxon>Funariaceae</taxon>
        <taxon>Physcomitrium</taxon>
    </lineage>
</organism>
<evidence type="ECO:0000313" key="2">
    <source>
        <dbReference type="Proteomes" id="UP000006727"/>
    </source>
</evidence>
<keyword evidence="2" id="KW-1185">Reference proteome</keyword>
<reference evidence="1 2" key="1">
    <citation type="journal article" date="2008" name="Science">
        <title>The Physcomitrella genome reveals evolutionary insights into the conquest of land by plants.</title>
        <authorList>
            <person name="Rensing S."/>
            <person name="Lang D."/>
            <person name="Zimmer A."/>
            <person name="Terry A."/>
            <person name="Salamov A."/>
            <person name="Shapiro H."/>
            <person name="Nishiyama T."/>
            <person name="Perroud P.-F."/>
            <person name="Lindquist E."/>
            <person name="Kamisugi Y."/>
            <person name="Tanahashi T."/>
            <person name="Sakakibara K."/>
            <person name="Fujita T."/>
            <person name="Oishi K."/>
            <person name="Shin-I T."/>
            <person name="Kuroki Y."/>
            <person name="Toyoda A."/>
            <person name="Suzuki Y."/>
            <person name="Hashimoto A."/>
            <person name="Yamaguchi K."/>
            <person name="Sugano A."/>
            <person name="Kohara Y."/>
            <person name="Fujiyama A."/>
            <person name="Anterola A."/>
            <person name="Aoki S."/>
            <person name="Ashton N."/>
            <person name="Barbazuk W.B."/>
            <person name="Barker E."/>
            <person name="Bennetzen J."/>
            <person name="Bezanilla M."/>
            <person name="Blankenship R."/>
            <person name="Cho S.H."/>
            <person name="Dutcher S."/>
            <person name="Estelle M."/>
            <person name="Fawcett J.A."/>
            <person name="Gundlach H."/>
            <person name="Hanada K."/>
            <person name="Heyl A."/>
            <person name="Hicks K.A."/>
            <person name="Hugh J."/>
            <person name="Lohr M."/>
            <person name="Mayer K."/>
            <person name="Melkozernov A."/>
            <person name="Murata T."/>
            <person name="Nelson D."/>
            <person name="Pils B."/>
            <person name="Prigge M."/>
            <person name="Reiss B."/>
            <person name="Renner T."/>
            <person name="Rombauts S."/>
            <person name="Rushton P."/>
            <person name="Sanderfoot A."/>
            <person name="Schween G."/>
            <person name="Shiu S.-H."/>
            <person name="Stueber K."/>
            <person name="Theodoulou F.L."/>
            <person name="Tu H."/>
            <person name="Van de Peer Y."/>
            <person name="Verrier P.J."/>
            <person name="Waters E."/>
            <person name="Wood A."/>
            <person name="Yang L."/>
            <person name="Cove D."/>
            <person name="Cuming A."/>
            <person name="Hasebe M."/>
            <person name="Lucas S."/>
            <person name="Mishler D.B."/>
            <person name="Reski R."/>
            <person name="Grigoriev I."/>
            <person name="Quatrano R.S."/>
            <person name="Boore J.L."/>
        </authorList>
    </citation>
    <scope>NUCLEOTIDE SEQUENCE [LARGE SCALE GENOMIC DNA]</scope>
    <source>
        <strain evidence="1 2">cv. Gransden 2004</strain>
    </source>
</reference>
<evidence type="ECO:0000313" key="1">
    <source>
        <dbReference type="EnsemblPlants" id="PAC:32911437.CDS.1"/>
    </source>
</evidence>
<dbReference type="EMBL" id="ABEU02000009">
    <property type="status" value="NOT_ANNOTATED_CDS"/>
    <property type="molecule type" value="Genomic_DNA"/>
</dbReference>
<sequence>MEVEVSTSQAWVRSNRRQLPLKTATEIRKPAIQLTSHPCRVQQFALEVLHLLLSSSRCDLRLPFSDLYATDSTKCLGTFRHASVVSPACTTCILVCFRGWDENVEERVGAAGACFW</sequence>
<reference evidence="1" key="3">
    <citation type="submission" date="2020-12" db="UniProtKB">
        <authorList>
            <consortium name="EnsemblPlants"/>
        </authorList>
    </citation>
    <scope>IDENTIFICATION</scope>
</reference>
<gene>
    <name evidence="1" type="primary">LOC112286596</name>
</gene>
<reference evidence="1 2" key="2">
    <citation type="journal article" date="2018" name="Plant J.">
        <title>The Physcomitrella patens chromosome-scale assembly reveals moss genome structure and evolution.</title>
        <authorList>
            <person name="Lang D."/>
            <person name="Ullrich K.K."/>
            <person name="Murat F."/>
            <person name="Fuchs J."/>
            <person name="Jenkins J."/>
            <person name="Haas F.B."/>
            <person name="Piednoel M."/>
            <person name="Gundlach H."/>
            <person name="Van Bel M."/>
            <person name="Meyberg R."/>
            <person name="Vives C."/>
            <person name="Morata J."/>
            <person name="Symeonidi A."/>
            <person name="Hiss M."/>
            <person name="Muchero W."/>
            <person name="Kamisugi Y."/>
            <person name="Saleh O."/>
            <person name="Blanc G."/>
            <person name="Decker E.L."/>
            <person name="van Gessel N."/>
            <person name="Grimwood J."/>
            <person name="Hayes R.D."/>
            <person name="Graham S.W."/>
            <person name="Gunter L.E."/>
            <person name="McDaniel S.F."/>
            <person name="Hoernstein S.N.W."/>
            <person name="Larsson A."/>
            <person name="Li F.W."/>
            <person name="Perroud P.F."/>
            <person name="Phillips J."/>
            <person name="Ranjan P."/>
            <person name="Rokshar D.S."/>
            <person name="Rothfels C.J."/>
            <person name="Schneider L."/>
            <person name="Shu S."/>
            <person name="Stevenson D.W."/>
            <person name="Thummler F."/>
            <person name="Tillich M."/>
            <person name="Villarreal Aguilar J.C."/>
            <person name="Widiez T."/>
            <person name="Wong G.K."/>
            <person name="Wymore A."/>
            <person name="Zhang Y."/>
            <person name="Zimmer A.D."/>
            <person name="Quatrano R.S."/>
            <person name="Mayer K.F.X."/>
            <person name="Goodstein D."/>
            <person name="Casacuberta J.M."/>
            <person name="Vandepoele K."/>
            <person name="Reski R."/>
            <person name="Cuming A.C."/>
            <person name="Tuskan G.A."/>
            <person name="Maumus F."/>
            <person name="Salse J."/>
            <person name="Schmutz J."/>
            <person name="Rensing S.A."/>
        </authorList>
    </citation>
    <scope>NUCLEOTIDE SEQUENCE [LARGE SCALE GENOMIC DNA]</scope>
    <source>
        <strain evidence="1 2">cv. Gransden 2004</strain>
    </source>
</reference>
<dbReference type="EnsemblPlants" id="Pp3c9_24780V3.2">
    <property type="protein sequence ID" value="PAC:32911437.CDS.1"/>
    <property type="gene ID" value="Pp3c9_24780"/>
</dbReference>
<dbReference type="Gramene" id="Pp3c9_24780V3.2">
    <property type="protein sequence ID" value="PAC:32911437.CDS.1"/>
    <property type="gene ID" value="Pp3c9_24780"/>
</dbReference>
<name>A0A7I3Z047_PHYPA</name>
<protein>
    <submittedName>
        <fullName evidence="1">Uncharacterized protein</fullName>
    </submittedName>
</protein>
<dbReference type="Proteomes" id="UP000006727">
    <property type="component" value="Chromosome 9"/>
</dbReference>
<dbReference type="AlphaFoldDB" id="A0A7I3Z047"/>
<proteinExistence type="predicted"/>